<keyword evidence="2" id="KW-1185">Reference proteome</keyword>
<dbReference type="Proteomes" id="UP000236724">
    <property type="component" value="Unassembled WGS sequence"/>
</dbReference>
<name>A0A1H6F8Y7_9GAMM</name>
<reference evidence="1 2" key="1">
    <citation type="submission" date="2016-10" db="EMBL/GenBank/DDBJ databases">
        <authorList>
            <person name="de Groot N.N."/>
        </authorList>
    </citation>
    <scope>NUCLEOTIDE SEQUENCE [LARGE SCALE GENOMIC DNA]</scope>
    <source>
        <strain evidence="1">MBHS1</strain>
    </source>
</reference>
<evidence type="ECO:0000313" key="1">
    <source>
        <dbReference type="EMBL" id="SEH05455.1"/>
    </source>
</evidence>
<accession>A0A1H6F8Y7</accession>
<dbReference type="EMBL" id="FMSV02000265">
    <property type="protein sequence ID" value="SEH05455.1"/>
    <property type="molecule type" value="Genomic_DNA"/>
</dbReference>
<dbReference type="AlphaFoldDB" id="A0A1H6F8Y7"/>
<organism evidence="1 2">
    <name type="scientific">Candidatus Venteria ishoeyi</name>
    <dbReference type="NCBI Taxonomy" id="1899563"/>
    <lineage>
        <taxon>Bacteria</taxon>
        <taxon>Pseudomonadati</taxon>
        <taxon>Pseudomonadota</taxon>
        <taxon>Gammaproteobacteria</taxon>
        <taxon>Thiotrichales</taxon>
        <taxon>Thiotrichaceae</taxon>
        <taxon>Venteria</taxon>
    </lineage>
</organism>
<gene>
    <name evidence="1" type="ORF">MBHS_01309</name>
</gene>
<protein>
    <submittedName>
        <fullName evidence="1">Uncharacterized protein</fullName>
    </submittedName>
</protein>
<proteinExistence type="predicted"/>
<evidence type="ECO:0000313" key="2">
    <source>
        <dbReference type="Proteomes" id="UP000236724"/>
    </source>
</evidence>
<sequence>MSPFDLCNGFFDIDTRSCGDEVLDLNLEFDEENLSPVSLEKIHSFAIKITYQYSGNIPNDAIFITKN</sequence>
<dbReference type="RefSeq" id="WP_146066615.1">
    <property type="nucleotide sequence ID" value="NZ_FMSV02000265.1"/>
</dbReference>